<name>X1B5V3_9ZZZZ</name>
<proteinExistence type="predicted"/>
<gene>
    <name evidence="1" type="ORF">S01H4_25776</name>
</gene>
<sequence length="79" mass="8756">MPMRLKKRPLGIAEYIARYEAQREPDTFIDALVNDAGNIVTPSEQMAVIWLALDEDLEGWPLVNTAGEIVEASAAQIQT</sequence>
<dbReference type="AlphaFoldDB" id="X1B5V3"/>
<organism evidence="1">
    <name type="scientific">marine sediment metagenome</name>
    <dbReference type="NCBI Taxonomy" id="412755"/>
    <lineage>
        <taxon>unclassified sequences</taxon>
        <taxon>metagenomes</taxon>
        <taxon>ecological metagenomes</taxon>
    </lineage>
</organism>
<feature type="non-terminal residue" evidence="1">
    <location>
        <position position="79"/>
    </location>
</feature>
<protein>
    <submittedName>
        <fullName evidence="1">Uncharacterized protein</fullName>
    </submittedName>
</protein>
<dbReference type="EMBL" id="BART01012321">
    <property type="protein sequence ID" value="GAG79533.1"/>
    <property type="molecule type" value="Genomic_DNA"/>
</dbReference>
<evidence type="ECO:0000313" key="1">
    <source>
        <dbReference type="EMBL" id="GAG79533.1"/>
    </source>
</evidence>
<reference evidence="1" key="1">
    <citation type="journal article" date="2014" name="Front. Microbiol.">
        <title>High frequency of phylogenetically diverse reductive dehalogenase-homologous genes in deep subseafloor sedimentary metagenomes.</title>
        <authorList>
            <person name="Kawai M."/>
            <person name="Futagami T."/>
            <person name="Toyoda A."/>
            <person name="Takaki Y."/>
            <person name="Nishi S."/>
            <person name="Hori S."/>
            <person name="Arai W."/>
            <person name="Tsubouchi T."/>
            <person name="Morono Y."/>
            <person name="Uchiyama I."/>
            <person name="Ito T."/>
            <person name="Fujiyama A."/>
            <person name="Inagaki F."/>
            <person name="Takami H."/>
        </authorList>
    </citation>
    <scope>NUCLEOTIDE SEQUENCE</scope>
    <source>
        <strain evidence="1">Expedition CK06-06</strain>
    </source>
</reference>
<accession>X1B5V3</accession>
<comment type="caution">
    <text evidence="1">The sequence shown here is derived from an EMBL/GenBank/DDBJ whole genome shotgun (WGS) entry which is preliminary data.</text>
</comment>